<organism evidence="3 4">
    <name type="scientific">Agaricus bisporus var. burnettii</name>
    <dbReference type="NCBI Taxonomy" id="192524"/>
    <lineage>
        <taxon>Eukaryota</taxon>
        <taxon>Fungi</taxon>
        <taxon>Dikarya</taxon>
        <taxon>Basidiomycota</taxon>
        <taxon>Agaricomycotina</taxon>
        <taxon>Agaricomycetes</taxon>
        <taxon>Agaricomycetidae</taxon>
        <taxon>Agaricales</taxon>
        <taxon>Agaricineae</taxon>
        <taxon>Agaricaceae</taxon>
        <taxon>Agaricus</taxon>
    </lineage>
</organism>
<feature type="transmembrane region" description="Helical" evidence="2">
    <location>
        <begin position="251"/>
        <end position="275"/>
    </location>
</feature>
<feature type="region of interest" description="Disordered" evidence="1">
    <location>
        <begin position="826"/>
        <end position="900"/>
    </location>
</feature>
<sequence length="900" mass="100605">MNSDDDGVKESFLLFSQTIKDLDIQLDKFANASLRLGHVTGLLSAIKEVREMLQRTREIFFRNATALVPELHELAYRESTPEARGSSSERFYIPSRYFKEHLPLFDALPTVLQKLAASFSLLHVRTDEFQEFTEQGSRLKTLFSTLENNLSYRASCAKFYSDRLNTTVIQRYIHQFIYDLQTDFDKLAGALSDFTAIGVPAIRNEQARISTTLANILAAATLFSGVTASTLQISMGQPDQNKTILVVNTLWFTSLILSVGAALNCVLNSAFVHLLDVTKPLISSQSNSGKLPLWIRMWMDGSHSFLLGASILTFSAGLSVFTFSSNQASYTPYLIIASMVLASAGLGAILIWILYKFLMAPKEQADAIRSSGDSIHSGSNEISLFPGRIAVSIKNALPWSFSREVDHPRDDVEQADEKNDELEESPSQEHDLLDRPKAKLQEGFKNVGIVNSALDAVAAASRKRSHGYKTERQLKPKLQSDNSAAAVPLTELILPDEPISKIELGRYGTIRDVSYSDDGKWLGVTCTKENTAKSWTAVFDAETLTVSMDKWHEGKVIAERLKWSPSGKKLIVKFEQRFDVWDLNTGLVHVIVRNNAVKDVTWFDDDAFLVAEHSCVFKMDLAQLMAEYHFEHTHIRSIGIERENNYLVLITKSLVQGEPASGRSERRIVIYDMDKQEEIYQVPVLEDIACVYPVSGALDILITHKDQKAFQIWSLDAGIRGAEITARLKKRTITPHLDPENYIGPTCMGGNHHQFVFNVTKSGNIDIWRRESGMPYLRFQSSRLRDEGVHCFSWRRSDDKAAIFATTGIHGRTLLVWRGEEPRLPETPDSLESLDPFSPKFAMNENSRNRSQRAVDVAVASSSGSSESRSIDQAEEVSTESSANVDRPNSPEVGPSTSHS</sequence>
<keyword evidence="2" id="KW-0812">Transmembrane</keyword>
<evidence type="ECO:0008006" key="5">
    <source>
        <dbReference type="Google" id="ProtNLM"/>
    </source>
</evidence>
<gene>
    <name evidence="3" type="ORF">Agabi119p4_7579</name>
</gene>
<feature type="compositionally biased region" description="Basic and acidic residues" evidence="1">
    <location>
        <begin position="407"/>
        <end position="417"/>
    </location>
</feature>
<keyword evidence="2" id="KW-1133">Transmembrane helix</keyword>
<feature type="transmembrane region" description="Helical" evidence="2">
    <location>
        <begin position="330"/>
        <end position="355"/>
    </location>
</feature>
<keyword evidence="2" id="KW-0472">Membrane</keyword>
<reference evidence="3 4" key="1">
    <citation type="journal article" name="Sci. Rep.">
        <title>Telomere-to-telomere assembled and centromere annotated genomes of the two main subspecies of the button mushroom Agaricus bisporus reveal especially polymorphic chromosome ends.</title>
        <authorList>
            <person name="Sonnenberg A.S.M."/>
            <person name="Sedaghat-Telgerd N."/>
            <person name="Lavrijssen B."/>
            <person name="Ohm R.A."/>
            <person name="Hendrickx P.M."/>
            <person name="Scholtmeijer K."/>
            <person name="Baars J.J.P."/>
            <person name="van Peer A."/>
        </authorList>
    </citation>
    <scope>NUCLEOTIDE SEQUENCE [LARGE SCALE GENOMIC DNA]</scope>
    <source>
        <strain evidence="3 4">H119_p4</strain>
    </source>
</reference>
<dbReference type="InterPro" id="IPR015943">
    <property type="entry name" value="WD40/YVTN_repeat-like_dom_sf"/>
</dbReference>
<proteinExistence type="predicted"/>
<evidence type="ECO:0000313" key="4">
    <source>
        <dbReference type="Proteomes" id="UP000629468"/>
    </source>
</evidence>
<dbReference type="AlphaFoldDB" id="A0A8H7EZ64"/>
<dbReference type="Gene3D" id="2.130.10.10">
    <property type="entry name" value="YVTN repeat-like/Quinoprotein amine dehydrogenase"/>
    <property type="match status" value="1"/>
</dbReference>
<feature type="region of interest" description="Disordered" evidence="1">
    <location>
        <begin position="407"/>
        <end position="435"/>
    </location>
</feature>
<protein>
    <recommendedName>
        <fullName evidence="5">Anaphase-promoting complex subunit 4 WD40 domain-containing protein</fullName>
    </recommendedName>
</protein>
<dbReference type="EMBL" id="JABXXO010000010">
    <property type="protein sequence ID" value="KAF7768336.1"/>
    <property type="molecule type" value="Genomic_DNA"/>
</dbReference>
<comment type="caution">
    <text evidence="3">The sequence shown here is derived from an EMBL/GenBank/DDBJ whole genome shotgun (WGS) entry which is preliminary data.</text>
</comment>
<evidence type="ECO:0000256" key="1">
    <source>
        <dbReference type="SAM" id="MobiDB-lite"/>
    </source>
</evidence>
<accession>A0A8H7EZ64</accession>
<dbReference type="SUPFAM" id="SSF50993">
    <property type="entry name" value="Peptidase/esterase 'gauge' domain"/>
    <property type="match status" value="1"/>
</dbReference>
<feature type="transmembrane region" description="Helical" evidence="2">
    <location>
        <begin position="305"/>
        <end position="324"/>
    </location>
</feature>
<dbReference type="Proteomes" id="UP000629468">
    <property type="component" value="Unassembled WGS sequence"/>
</dbReference>
<evidence type="ECO:0000313" key="3">
    <source>
        <dbReference type="EMBL" id="KAF7768336.1"/>
    </source>
</evidence>
<evidence type="ECO:0000256" key="2">
    <source>
        <dbReference type="SAM" id="Phobius"/>
    </source>
</evidence>
<feature type="compositionally biased region" description="Low complexity" evidence="1">
    <location>
        <begin position="852"/>
        <end position="868"/>
    </location>
</feature>
<feature type="transmembrane region" description="Helical" evidence="2">
    <location>
        <begin position="212"/>
        <end position="231"/>
    </location>
</feature>
<name>A0A8H7EZ64_AGABI</name>